<dbReference type="AlphaFoldDB" id="A0A813HM05"/>
<comment type="caution">
    <text evidence="1">The sequence shown here is derived from an EMBL/GenBank/DDBJ whole genome shotgun (WGS) entry which is preliminary data.</text>
</comment>
<reference evidence="1" key="1">
    <citation type="submission" date="2021-02" db="EMBL/GenBank/DDBJ databases">
        <authorList>
            <person name="Dougan E. K."/>
            <person name="Rhodes N."/>
            <person name="Thang M."/>
            <person name="Chan C."/>
        </authorList>
    </citation>
    <scope>NUCLEOTIDE SEQUENCE</scope>
</reference>
<dbReference type="PANTHER" id="PTHR46999">
    <property type="entry name" value="ALPHA-GLUCAN WATER DIKINASE 1, CHLOROPLASTIC-RELATED"/>
    <property type="match status" value="1"/>
</dbReference>
<protein>
    <submittedName>
        <fullName evidence="1">Uncharacterized protein</fullName>
    </submittedName>
</protein>
<dbReference type="Proteomes" id="UP000654075">
    <property type="component" value="Unassembled WGS sequence"/>
</dbReference>
<gene>
    <name evidence="1" type="ORF">PGLA1383_LOCUS53643</name>
</gene>
<evidence type="ECO:0000313" key="2">
    <source>
        <dbReference type="Proteomes" id="UP000654075"/>
    </source>
</evidence>
<dbReference type="OrthoDB" id="6123450at2759"/>
<name>A0A813HM05_POLGL</name>
<feature type="non-terminal residue" evidence="1">
    <location>
        <position position="377"/>
    </location>
</feature>
<keyword evidence="2" id="KW-1185">Reference proteome</keyword>
<organism evidence="1 2">
    <name type="scientific">Polarella glacialis</name>
    <name type="common">Dinoflagellate</name>
    <dbReference type="NCBI Taxonomy" id="89957"/>
    <lineage>
        <taxon>Eukaryota</taxon>
        <taxon>Sar</taxon>
        <taxon>Alveolata</taxon>
        <taxon>Dinophyceae</taxon>
        <taxon>Suessiales</taxon>
        <taxon>Suessiaceae</taxon>
        <taxon>Polarella</taxon>
    </lineage>
</organism>
<evidence type="ECO:0000313" key="1">
    <source>
        <dbReference type="EMBL" id="CAE8638468.1"/>
    </source>
</evidence>
<dbReference type="EMBL" id="CAJNNV010031970">
    <property type="protein sequence ID" value="CAE8638468.1"/>
    <property type="molecule type" value="Genomic_DNA"/>
</dbReference>
<accession>A0A813HM05</accession>
<proteinExistence type="predicted"/>
<sequence>VLEWYRNRGYQPKDMAHAQEALGGNLAGAYAKETDTKVRALLRLAVPAVARGSAGGGDAIRHGILNMMRTHGIREGHRPGIECQFIGQWHQKLHTNSAPDDIIICEGYLAFLASGNVDDMWKTLWEKGNMTREDLSKMCTSGFVDHCKSGAKGLDVVPKHLPQLTNDMREYLKLLKHVHGGSDLFSLCEACKGQYPDHSSEVLAFQVFEGRDDPSTMGKIVQLRRLLEGSTSKRDILMLDVALEAQLRALAERADIAKMERDGLIAHLTVLLEDLQLSRKDTSLDQGIALFVRLTSGKHDLEKWGAEWCKMLHAACDRLALECASTADVLAGLLQGCADELIVAGKKPGAVFSPEAFLAGAAPHGWTWSLGGCFGFY</sequence>
<dbReference type="PANTHER" id="PTHR46999:SF2">
    <property type="entry name" value="CARBOHYDRATE-BINDING MODULE FAMILY 45 PROTEIN"/>
    <property type="match status" value="1"/>
</dbReference>